<proteinExistence type="predicted"/>
<dbReference type="InterPro" id="IPR020471">
    <property type="entry name" value="AKR"/>
</dbReference>
<gene>
    <name evidence="5" type="ORF">SAMN04489743_2511</name>
</gene>
<reference evidence="6" key="1">
    <citation type="submission" date="2016-10" db="EMBL/GenBank/DDBJ databases">
        <authorList>
            <person name="Varghese N."/>
            <person name="Submissions S."/>
        </authorList>
    </citation>
    <scope>NUCLEOTIDE SEQUENCE [LARGE SCALE GENOMIC DNA]</scope>
    <source>
        <strain evidence="6">IMMIB L-1606</strain>
    </source>
</reference>
<dbReference type="Gene3D" id="3.20.20.100">
    <property type="entry name" value="NADP-dependent oxidoreductase domain"/>
    <property type="match status" value="1"/>
</dbReference>
<evidence type="ECO:0000256" key="1">
    <source>
        <dbReference type="PIRSR" id="PIRSR000097-1"/>
    </source>
</evidence>
<feature type="active site" description="Proton donor" evidence="1">
    <location>
        <position position="53"/>
    </location>
</feature>
<keyword evidence="6" id="KW-1185">Reference proteome</keyword>
<evidence type="ECO:0000313" key="5">
    <source>
        <dbReference type="EMBL" id="SDT34431.1"/>
    </source>
</evidence>
<dbReference type="PRINTS" id="PR00069">
    <property type="entry name" value="ALDKETRDTASE"/>
</dbReference>
<dbReference type="OrthoDB" id="9768793at2"/>
<sequence>MRELLLPSGEAVPVLGIGTWGMGERSGNAARETAAIHMALDHGMSVVDTAEMYGDGAAEELVGRALATRRDEVFLVTKVLPHHATLHGTVAACEGSLRRLGTDSIDLYLLHWQGAVPVAETLEAFENLQRAGKIRHWGVSNLDVTNLEDLMRLPGGQKLATDQVVYNLTRRGIEFDLLPWCTERGIPVMAYSPLEQGGVLDDPVLVRIATEHGASPAQIALAWVLRQPHVLAIPKASSPNHVQECRDALDVRLTPGDLADLDRAHPPPTRKRVLEVI</sequence>
<dbReference type="PANTHER" id="PTHR43638">
    <property type="entry name" value="OXIDOREDUCTASE, ALDO/KETO REDUCTASE FAMILY PROTEIN"/>
    <property type="match status" value="1"/>
</dbReference>
<dbReference type="InterPro" id="IPR023210">
    <property type="entry name" value="NADP_OxRdtase_dom"/>
</dbReference>
<organism evidence="5 6">
    <name type="scientific">Pseudarthrobacter equi</name>
    <dbReference type="NCBI Taxonomy" id="728066"/>
    <lineage>
        <taxon>Bacteria</taxon>
        <taxon>Bacillati</taxon>
        <taxon>Actinomycetota</taxon>
        <taxon>Actinomycetes</taxon>
        <taxon>Micrococcales</taxon>
        <taxon>Micrococcaceae</taxon>
        <taxon>Pseudarthrobacter</taxon>
    </lineage>
</organism>
<dbReference type="InterPro" id="IPR036812">
    <property type="entry name" value="NAD(P)_OxRdtase_dom_sf"/>
</dbReference>
<dbReference type="Pfam" id="PF00248">
    <property type="entry name" value="Aldo_ket_red"/>
    <property type="match status" value="1"/>
</dbReference>
<dbReference type="PIRSF" id="PIRSF000097">
    <property type="entry name" value="AKR"/>
    <property type="match status" value="1"/>
</dbReference>
<protein>
    <submittedName>
        <fullName evidence="5">Aldo/keto reductase</fullName>
    </submittedName>
</protein>
<evidence type="ECO:0000256" key="3">
    <source>
        <dbReference type="PIRSR" id="PIRSR000097-3"/>
    </source>
</evidence>
<evidence type="ECO:0000259" key="4">
    <source>
        <dbReference type="Pfam" id="PF00248"/>
    </source>
</evidence>
<dbReference type="PANTHER" id="PTHR43638:SF3">
    <property type="entry name" value="ALDEHYDE REDUCTASE"/>
    <property type="match status" value="1"/>
</dbReference>
<feature type="domain" description="NADP-dependent oxidoreductase" evidence="4">
    <location>
        <begin position="15"/>
        <end position="264"/>
    </location>
</feature>
<dbReference type="GO" id="GO:0016491">
    <property type="term" value="F:oxidoreductase activity"/>
    <property type="evidence" value="ECO:0007669"/>
    <property type="project" value="InterPro"/>
</dbReference>
<dbReference type="SUPFAM" id="SSF51430">
    <property type="entry name" value="NAD(P)-linked oxidoreductase"/>
    <property type="match status" value="1"/>
</dbReference>
<evidence type="ECO:0000256" key="2">
    <source>
        <dbReference type="PIRSR" id="PIRSR000097-2"/>
    </source>
</evidence>
<dbReference type="EMBL" id="LT629779">
    <property type="protein sequence ID" value="SDT34431.1"/>
    <property type="molecule type" value="Genomic_DNA"/>
</dbReference>
<dbReference type="Proteomes" id="UP000198751">
    <property type="component" value="Chromosome I"/>
</dbReference>
<dbReference type="AlphaFoldDB" id="A0A1H1ZKS7"/>
<dbReference type="CDD" id="cd19138">
    <property type="entry name" value="AKR_YeaE"/>
    <property type="match status" value="1"/>
</dbReference>
<dbReference type="RefSeq" id="WP_091720682.1">
    <property type="nucleotide sequence ID" value="NZ_CAUQLD010000006.1"/>
</dbReference>
<feature type="site" description="Lowers pKa of active site Tyr" evidence="3">
    <location>
        <position position="78"/>
    </location>
</feature>
<feature type="binding site" evidence="2">
    <location>
        <position position="111"/>
    </location>
    <ligand>
        <name>substrate</name>
    </ligand>
</feature>
<accession>A0A1H1ZKS7</accession>
<evidence type="ECO:0000313" key="6">
    <source>
        <dbReference type="Proteomes" id="UP000198751"/>
    </source>
</evidence>
<name>A0A1H1ZKS7_9MICC</name>